<sequence length="154" mass="17238">PQHPSKLPTMSALHLAIKDALLRIEQESSEDWFTIDSLTRVVLAEIRQDCVARSTDPQKESTDEGSSSSSSQSDSSDDDQDESEGDEQAHNNGISHANNDSNHHEDNNGRRNSSRMYACKVRHCPRVYQHKSSRTRHYAINHGEVAAPPDTDEE</sequence>
<organism evidence="3 4">
    <name type="scientific">Colletotrichum asianum</name>
    <dbReference type="NCBI Taxonomy" id="702518"/>
    <lineage>
        <taxon>Eukaryota</taxon>
        <taxon>Fungi</taxon>
        <taxon>Dikarya</taxon>
        <taxon>Ascomycota</taxon>
        <taxon>Pezizomycotina</taxon>
        <taxon>Sordariomycetes</taxon>
        <taxon>Hypocreomycetidae</taxon>
        <taxon>Glomerellales</taxon>
        <taxon>Glomerellaceae</taxon>
        <taxon>Colletotrichum</taxon>
        <taxon>Colletotrichum gloeosporioides species complex</taxon>
    </lineage>
</organism>
<evidence type="ECO:0000313" key="4">
    <source>
        <dbReference type="Proteomes" id="UP000434172"/>
    </source>
</evidence>
<feature type="compositionally biased region" description="Basic and acidic residues" evidence="1">
    <location>
        <begin position="50"/>
        <end position="62"/>
    </location>
</feature>
<feature type="region of interest" description="Disordered" evidence="1">
    <location>
        <begin position="129"/>
        <end position="154"/>
    </location>
</feature>
<dbReference type="OrthoDB" id="4832862at2759"/>
<feature type="compositionally biased region" description="Basic residues" evidence="1">
    <location>
        <begin position="129"/>
        <end position="139"/>
    </location>
</feature>
<dbReference type="AlphaFoldDB" id="A0A8H3ZSD9"/>
<reference evidence="3 4" key="1">
    <citation type="submission" date="2019-12" db="EMBL/GenBank/DDBJ databases">
        <title>A genome sequence resource for the geographically widespread anthracnose pathogen Colletotrichum asianum.</title>
        <authorList>
            <person name="Meng Y."/>
        </authorList>
    </citation>
    <scope>NUCLEOTIDE SEQUENCE [LARGE SCALE GENOMIC DNA]</scope>
    <source>
        <strain evidence="3 4">ICMP 18580</strain>
    </source>
</reference>
<name>A0A8H3ZSD9_9PEZI</name>
<accession>A0A8H3ZSD9</accession>
<feature type="compositionally biased region" description="Low complexity" evidence="1">
    <location>
        <begin position="64"/>
        <end position="74"/>
    </location>
</feature>
<keyword evidence="4" id="KW-1185">Reference proteome</keyword>
<dbReference type="Proteomes" id="UP000434172">
    <property type="component" value="Unassembled WGS sequence"/>
</dbReference>
<evidence type="ECO:0000259" key="2">
    <source>
        <dbReference type="PROSITE" id="PS00028"/>
    </source>
</evidence>
<evidence type="ECO:0000256" key="1">
    <source>
        <dbReference type="SAM" id="MobiDB-lite"/>
    </source>
</evidence>
<proteinExistence type="predicted"/>
<feature type="compositionally biased region" description="Polar residues" evidence="1">
    <location>
        <begin position="90"/>
        <end position="100"/>
    </location>
</feature>
<feature type="domain" description="C2H2-type" evidence="2">
    <location>
        <begin position="119"/>
        <end position="142"/>
    </location>
</feature>
<feature type="region of interest" description="Disordered" evidence="1">
    <location>
        <begin position="50"/>
        <end position="117"/>
    </location>
</feature>
<dbReference type="EMBL" id="WOWK01000006">
    <property type="protein sequence ID" value="KAF0330759.1"/>
    <property type="molecule type" value="Genomic_DNA"/>
</dbReference>
<dbReference type="PROSITE" id="PS00028">
    <property type="entry name" value="ZINC_FINGER_C2H2_1"/>
    <property type="match status" value="1"/>
</dbReference>
<comment type="caution">
    <text evidence="3">The sequence shown here is derived from an EMBL/GenBank/DDBJ whole genome shotgun (WGS) entry which is preliminary data.</text>
</comment>
<evidence type="ECO:0000313" key="3">
    <source>
        <dbReference type="EMBL" id="KAF0330759.1"/>
    </source>
</evidence>
<protein>
    <recommendedName>
        <fullName evidence="2">C2H2-type domain-containing protein</fullName>
    </recommendedName>
</protein>
<feature type="compositionally biased region" description="Acidic residues" evidence="1">
    <location>
        <begin position="75"/>
        <end position="86"/>
    </location>
</feature>
<dbReference type="InterPro" id="IPR013087">
    <property type="entry name" value="Znf_C2H2_type"/>
</dbReference>
<gene>
    <name evidence="3" type="ORF">GQ607_002163</name>
</gene>
<feature type="non-terminal residue" evidence="3">
    <location>
        <position position="1"/>
    </location>
</feature>